<feature type="region of interest" description="Disordered" evidence="2">
    <location>
        <begin position="816"/>
        <end position="835"/>
    </location>
</feature>
<feature type="domain" description="Peptidase S9 prolyl oligopeptidase catalytic" evidence="4">
    <location>
        <begin position="655"/>
        <end position="811"/>
    </location>
</feature>
<proteinExistence type="predicted"/>
<reference evidence="5" key="1">
    <citation type="submission" date="2022-01" db="EMBL/GenBank/DDBJ databases">
        <title>Whole genome-based taxonomy of the Shewanellaceae.</title>
        <authorList>
            <person name="Martin-Rodriguez A.J."/>
        </authorList>
    </citation>
    <scope>NUCLEOTIDE SEQUENCE</scope>
    <source>
        <strain evidence="5">KCTC 23973</strain>
    </source>
</reference>
<dbReference type="SUPFAM" id="SSF82171">
    <property type="entry name" value="DPP6 N-terminal domain-like"/>
    <property type="match status" value="1"/>
</dbReference>
<gene>
    <name evidence="5" type="ORF">L2740_09805</name>
</gene>
<dbReference type="RefSeq" id="WP_248949961.1">
    <property type="nucleotide sequence ID" value="NZ_JAKILB010000005.1"/>
</dbReference>
<evidence type="ECO:0000313" key="6">
    <source>
        <dbReference type="Proteomes" id="UP001139293"/>
    </source>
</evidence>
<feature type="signal peptide" evidence="3">
    <location>
        <begin position="1"/>
        <end position="25"/>
    </location>
</feature>
<dbReference type="InterPro" id="IPR029058">
    <property type="entry name" value="AB_hydrolase_fold"/>
</dbReference>
<sequence length="835" mass="93635">MSRSSLLKFALIAICSQLLTSNAISSTYQLPSQPLQNVVEQTKNVSTRLSQDKQWLAVLTPRSHLTIENLASNERKLAGLRVSTDSLTPSRIKYTYLAIELVNLHDATTATINVPLRTGMQVANVNFSPNSRYLSYVGLNKNSADLYIYDIEKNQTTKLNPSRLNATLGLKYIWSNDSQGIFTNLALTTNIEPNTQLTFSPNISQTSGKKAPRRTYQDLLKNSQDEAEFSALTTSQLSFINLDGNVSAIGQPAINISYSLSPDDKYLLVKRVKPPFSYMVKYYDFAQTVELFSSDGTKLKNLANLESSEYRAPGSDSVRKGPRMIHWRADKPSTIAFVQALDKGDSRLKVAYRDQLLQLNAPFNQQPTPLTKTPWRIRSIQWAEQNTAVITERQSDKKQMRVSLLDTTEKSNQQLSLWYQKAIRDSYKDPGRLYRQPAKVNGQQLGRVVKQHNNAFLHYGLGASPQGFKPFLKALPISKNTALVNESQTLWSSSNKQLESIKYIVNLKPLTAIISRQTADTPPRLVMVNIESGQERDLYENKQNLNAYKGMTRQLVNYTRKDGQPLSGILYLPAGYKKSDGRLPVLMWAYPREYKNAEVASQVNYSANQYQNISTKGPVPFVANGYAIFDKVAMPIIGEGNEKPNDSFRDQLVANASAAIDTLVDMGVADRKRVAIGGHSYGAFMVANLLAHSDLFAAGIARSGAYNRSLTPFGFQHEKRNYWEAPSLYQQISPFTHADKIDEPLLLMHGEMDSNSGTYPMQSARLFKAIRGLGGQARLVTFPYESHSYKAKESIMHMLWEQESWLEQHLKQPTLGKSDSAFGQPGLNEAQVTFH</sequence>
<feature type="chain" id="PRO_5040962027" evidence="3">
    <location>
        <begin position="26"/>
        <end position="835"/>
    </location>
</feature>
<dbReference type="InterPro" id="IPR001375">
    <property type="entry name" value="Peptidase_S9_cat"/>
</dbReference>
<dbReference type="EMBL" id="JAKILB010000005">
    <property type="protein sequence ID" value="MCL1138838.1"/>
    <property type="molecule type" value="Genomic_DNA"/>
</dbReference>
<dbReference type="Pfam" id="PF00326">
    <property type="entry name" value="Peptidase_S9"/>
    <property type="match status" value="1"/>
</dbReference>
<name>A0A9X1ZJA7_9GAMM</name>
<keyword evidence="1" id="KW-0378">Hydrolase</keyword>
<comment type="caution">
    <text evidence="5">The sequence shown here is derived from an EMBL/GenBank/DDBJ whole genome shotgun (WGS) entry which is preliminary data.</text>
</comment>
<evidence type="ECO:0000256" key="3">
    <source>
        <dbReference type="SAM" id="SignalP"/>
    </source>
</evidence>
<protein>
    <submittedName>
        <fullName evidence="5">Prolyl oligopeptidase family serine peptidase</fullName>
    </submittedName>
</protein>
<dbReference type="PANTHER" id="PTHR42776:SF28">
    <property type="entry name" value="GLUTAMYL ENDOPEPTIDASE, CHLOROPLASTIC-RELATED"/>
    <property type="match status" value="1"/>
</dbReference>
<evidence type="ECO:0000259" key="4">
    <source>
        <dbReference type="Pfam" id="PF00326"/>
    </source>
</evidence>
<dbReference type="GO" id="GO:0006508">
    <property type="term" value="P:proteolysis"/>
    <property type="evidence" value="ECO:0007669"/>
    <property type="project" value="InterPro"/>
</dbReference>
<keyword evidence="3" id="KW-0732">Signal</keyword>
<accession>A0A9X1ZJA7</accession>
<dbReference type="AlphaFoldDB" id="A0A9X1ZJA7"/>
<dbReference type="PANTHER" id="PTHR42776">
    <property type="entry name" value="SERINE PEPTIDASE S9 FAMILY MEMBER"/>
    <property type="match status" value="1"/>
</dbReference>
<dbReference type="SUPFAM" id="SSF53474">
    <property type="entry name" value="alpha/beta-Hydrolases"/>
    <property type="match status" value="1"/>
</dbReference>
<dbReference type="Proteomes" id="UP001139293">
    <property type="component" value="Unassembled WGS sequence"/>
</dbReference>
<dbReference type="Gene3D" id="3.40.50.1820">
    <property type="entry name" value="alpha/beta hydrolase"/>
    <property type="match status" value="1"/>
</dbReference>
<dbReference type="GO" id="GO:0004252">
    <property type="term" value="F:serine-type endopeptidase activity"/>
    <property type="evidence" value="ECO:0007669"/>
    <property type="project" value="TreeGrafter"/>
</dbReference>
<organism evidence="5 6">
    <name type="scientific">Shewanella pneumatophori</name>
    <dbReference type="NCBI Taxonomy" id="314092"/>
    <lineage>
        <taxon>Bacteria</taxon>
        <taxon>Pseudomonadati</taxon>
        <taxon>Pseudomonadota</taxon>
        <taxon>Gammaproteobacteria</taxon>
        <taxon>Alteromonadales</taxon>
        <taxon>Shewanellaceae</taxon>
        <taxon>Shewanella</taxon>
    </lineage>
</organism>
<evidence type="ECO:0000256" key="1">
    <source>
        <dbReference type="ARBA" id="ARBA00022801"/>
    </source>
</evidence>
<evidence type="ECO:0000313" key="5">
    <source>
        <dbReference type="EMBL" id="MCL1138838.1"/>
    </source>
</evidence>
<evidence type="ECO:0000256" key="2">
    <source>
        <dbReference type="SAM" id="MobiDB-lite"/>
    </source>
</evidence>
<keyword evidence="6" id="KW-1185">Reference proteome</keyword>